<proteinExistence type="predicted"/>
<protein>
    <submittedName>
        <fullName evidence="2">Uncharacterized protein</fullName>
    </submittedName>
</protein>
<dbReference type="EMBL" id="MFRA01000005">
    <property type="protein sequence ID" value="OGH92640.1"/>
    <property type="molecule type" value="Genomic_DNA"/>
</dbReference>
<evidence type="ECO:0000313" key="3">
    <source>
        <dbReference type="Proteomes" id="UP000176634"/>
    </source>
</evidence>
<reference evidence="2 3" key="1">
    <citation type="journal article" date="2016" name="Nat. Commun.">
        <title>Thousands of microbial genomes shed light on interconnected biogeochemical processes in an aquifer system.</title>
        <authorList>
            <person name="Anantharaman K."/>
            <person name="Brown C.T."/>
            <person name="Hug L.A."/>
            <person name="Sharon I."/>
            <person name="Castelle C.J."/>
            <person name="Probst A.J."/>
            <person name="Thomas B.C."/>
            <person name="Singh A."/>
            <person name="Wilkins M.J."/>
            <person name="Karaoz U."/>
            <person name="Brodie E.L."/>
            <person name="Williams K.H."/>
            <person name="Hubbard S.S."/>
            <person name="Banfield J.F."/>
        </authorList>
    </citation>
    <scope>NUCLEOTIDE SEQUENCE [LARGE SCALE GENOMIC DNA]</scope>
</reference>
<name>A0A1F6P9D1_9BACT</name>
<evidence type="ECO:0000256" key="1">
    <source>
        <dbReference type="SAM" id="MobiDB-lite"/>
    </source>
</evidence>
<dbReference type="AlphaFoldDB" id="A0A1F6P9D1"/>
<gene>
    <name evidence="2" type="ORF">A2563_03125</name>
</gene>
<accession>A0A1F6P9D1</accession>
<dbReference type="Proteomes" id="UP000176634">
    <property type="component" value="Unassembled WGS sequence"/>
</dbReference>
<comment type="caution">
    <text evidence="2">The sequence shown here is derived from an EMBL/GenBank/DDBJ whole genome shotgun (WGS) entry which is preliminary data.</text>
</comment>
<organism evidence="2 3">
    <name type="scientific">Candidatus Magasanikbacteria bacterium RIFOXYD1_FULL_40_23</name>
    <dbReference type="NCBI Taxonomy" id="1798705"/>
    <lineage>
        <taxon>Bacteria</taxon>
        <taxon>Candidatus Magasanikiibacteriota</taxon>
    </lineage>
</organism>
<sequence>MRMKCMYCLDEISKCQQDNCPDKVAASPARDHAMASWGAGRCVALMGEVLSKYKMDNPYFVRGYNTGAVKRDEDSYRPVEDYPDPSWWPGW</sequence>
<evidence type="ECO:0000313" key="2">
    <source>
        <dbReference type="EMBL" id="OGH92640.1"/>
    </source>
</evidence>
<feature type="region of interest" description="Disordered" evidence="1">
    <location>
        <begin position="72"/>
        <end position="91"/>
    </location>
</feature>